<gene>
    <name evidence="3" type="ORF">FIV41_23920</name>
</gene>
<dbReference type="AlphaFoldDB" id="A0A9X9BNK0"/>
<keyword evidence="1" id="KW-0732">Signal</keyword>
<dbReference type="Pfam" id="PF11008">
    <property type="entry name" value="DUF2846"/>
    <property type="match status" value="1"/>
</dbReference>
<dbReference type="PROSITE" id="PS51257">
    <property type="entry name" value="PROKAR_LIPOPROTEIN"/>
    <property type="match status" value="1"/>
</dbReference>
<organism evidence="3 4">
    <name type="scientific">Pseudomonas marginalis</name>
    <name type="common">Pseudomonas panacis</name>
    <dbReference type="NCBI Taxonomy" id="298"/>
    <lineage>
        <taxon>Bacteria</taxon>
        <taxon>Pseudomonadati</taxon>
        <taxon>Pseudomonadota</taxon>
        <taxon>Gammaproteobacteria</taxon>
        <taxon>Pseudomonadales</taxon>
        <taxon>Pseudomonadaceae</taxon>
        <taxon>Pseudomonas</taxon>
    </lineage>
</organism>
<accession>A0A9X9BNK0</accession>
<name>A0A9X9BNK0_PSEMA</name>
<feature type="domain" description="DUF2846" evidence="2">
    <location>
        <begin position="40"/>
        <end position="117"/>
    </location>
</feature>
<dbReference type="Proteomes" id="UP000316123">
    <property type="component" value="Unassembled WGS sequence"/>
</dbReference>
<sequence length="170" mass="18988">MPRILTWTGLFLALACLQGCAHTDPLLGQPYFTTPAQTASDKATVYFVREYRLMSPQFITEVHVDGQCLGGLPTGGYFKVDLPAGVHRVSSNKTSILTDEATRQFDLSVKAGQSYFVVDQDLWAEPKDGLTLGDMNNNIYRGSMHYFRWALLPADTAVKFMPKYRLAKSK</sequence>
<reference evidence="3 4" key="1">
    <citation type="submission" date="2019-06" db="EMBL/GenBank/DDBJ databases">
        <title>Pseudomonas bimorpha sp. nov. isolated from bovine raw milk and skim milk concentrate.</title>
        <authorList>
            <person name="Hofmann K."/>
            <person name="Huptas C."/>
            <person name="Doll E."/>
            <person name="Scherer S."/>
            <person name="Wenning M."/>
        </authorList>
    </citation>
    <scope>NUCLEOTIDE SEQUENCE [LARGE SCALE GENOMIC DNA]</scope>
    <source>
        <strain evidence="3 4">DSM 13124</strain>
    </source>
</reference>
<dbReference type="OrthoDB" id="7375569at2"/>
<dbReference type="EMBL" id="VFEQ01000020">
    <property type="protein sequence ID" value="TWR53686.1"/>
    <property type="molecule type" value="Genomic_DNA"/>
</dbReference>
<feature type="signal peptide" evidence="1">
    <location>
        <begin position="1"/>
        <end position="21"/>
    </location>
</feature>
<evidence type="ECO:0000259" key="2">
    <source>
        <dbReference type="Pfam" id="PF11008"/>
    </source>
</evidence>
<protein>
    <submittedName>
        <fullName evidence="3">DUF2846 domain-containing protein</fullName>
    </submittedName>
</protein>
<evidence type="ECO:0000313" key="4">
    <source>
        <dbReference type="Proteomes" id="UP000316123"/>
    </source>
</evidence>
<feature type="chain" id="PRO_5040829274" evidence="1">
    <location>
        <begin position="22"/>
        <end position="170"/>
    </location>
</feature>
<dbReference type="InterPro" id="IPR022548">
    <property type="entry name" value="DUF2846"/>
</dbReference>
<evidence type="ECO:0000313" key="3">
    <source>
        <dbReference type="EMBL" id="TWR53686.1"/>
    </source>
</evidence>
<comment type="caution">
    <text evidence="3">The sequence shown here is derived from an EMBL/GenBank/DDBJ whole genome shotgun (WGS) entry which is preliminary data.</text>
</comment>
<proteinExistence type="predicted"/>
<evidence type="ECO:0000256" key="1">
    <source>
        <dbReference type="SAM" id="SignalP"/>
    </source>
</evidence>